<comment type="caution">
    <text evidence="1">The sequence shown here is derived from an EMBL/GenBank/DDBJ whole genome shotgun (WGS) entry which is preliminary data.</text>
</comment>
<dbReference type="Gene3D" id="3.40.390.10">
    <property type="entry name" value="Collagenase (Catalytic Domain)"/>
    <property type="match status" value="1"/>
</dbReference>
<gene>
    <name evidence="1" type="ORF">PRZ48_003814</name>
</gene>
<accession>A0ABR0EW46</accession>
<reference evidence="1 2" key="1">
    <citation type="journal article" date="2023" name="G3 (Bethesda)">
        <title>A chromosome-level genome assembly of Zasmidium syzygii isolated from banana leaves.</title>
        <authorList>
            <person name="van Westerhoven A.C."/>
            <person name="Mehrabi R."/>
            <person name="Talebi R."/>
            <person name="Steentjes M.B.F."/>
            <person name="Corcolon B."/>
            <person name="Chong P.A."/>
            <person name="Kema G.H.J."/>
            <person name="Seidl M.F."/>
        </authorList>
    </citation>
    <scope>NUCLEOTIDE SEQUENCE [LARGE SCALE GENOMIC DNA]</scope>
    <source>
        <strain evidence="1 2">P124</strain>
    </source>
</reference>
<dbReference type="InterPro" id="IPR024079">
    <property type="entry name" value="MetalloPept_cat_dom_sf"/>
</dbReference>
<proteinExistence type="predicted"/>
<evidence type="ECO:0000313" key="1">
    <source>
        <dbReference type="EMBL" id="KAK4505849.1"/>
    </source>
</evidence>
<keyword evidence="2" id="KW-1185">Reference proteome</keyword>
<dbReference type="Proteomes" id="UP001305779">
    <property type="component" value="Unassembled WGS sequence"/>
</dbReference>
<dbReference type="EMBL" id="JAXOVC010000002">
    <property type="protein sequence ID" value="KAK4505849.1"/>
    <property type="molecule type" value="Genomic_DNA"/>
</dbReference>
<sequence length="209" mass="22737">MAEYAQWRLQTNQPAVGTVLQQLLGNDDQMGALPAAFGPFTGVFNPLGPQLDHTVVIKCAPNTFTRLTAGANTVGWFDSEFPYMPNLMGAEHPCNPNVAATTYLTGYSRTPNAGNAPLGPSHVIALCGDVLGQAMFRRNTIGTDWSQRRWEGQSFDILAQYLTPTLLHEGMHVAGRSAEMYEWSNIVTSNRNDDKQANSDSYAILASGV</sequence>
<evidence type="ECO:0000313" key="2">
    <source>
        <dbReference type="Proteomes" id="UP001305779"/>
    </source>
</evidence>
<protein>
    <submittedName>
        <fullName evidence="1">Uncharacterized protein</fullName>
    </submittedName>
</protein>
<name>A0ABR0EW46_ZASCE</name>
<organism evidence="1 2">
    <name type="scientific">Zasmidium cellare</name>
    <name type="common">Wine cellar mold</name>
    <name type="synonym">Racodium cellare</name>
    <dbReference type="NCBI Taxonomy" id="395010"/>
    <lineage>
        <taxon>Eukaryota</taxon>
        <taxon>Fungi</taxon>
        <taxon>Dikarya</taxon>
        <taxon>Ascomycota</taxon>
        <taxon>Pezizomycotina</taxon>
        <taxon>Dothideomycetes</taxon>
        <taxon>Dothideomycetidae</taxon>
        <taxon>Mycosphaerellales</taxon>
        <taxon>Mycosphaerellaceae</taxon>
        <taxon>Zasmidium</taxon>
    </lineage>
</organism>